<dbReference type="PANTHER" id="PTHR12306:SF9">
    <property type="entry name" value="LIPID TRANSFERASE CIDEC"/>
    <property type="match status" value="1"/>
</dbReference>
<evidence type="ECO:0000256" key="1">
    <source>
        <dbReference type="ARBA" id="ARBA00022703"/>
    </source>
</evidence>
<dbReference type="GeneTree" id="ENSGT00390000018596"/>
<dbReference type="Proteomes" id="UP001501920">
    <property type="component" value="Chromosome 26"/>
</dbReference>
<dbReference type="Gene3D" id="3.10.20.10">
    <property type="match status" value="1"/>
</dbReference>
<dbReference type="Pfam" id="PF02017">
    <property type="entry name" value="CIDE-N"/>
    <property type="match status" value="1"/>
</dbReference>
<reference evidence="4" key="2">
    <citation type="submission" date="2025-08" db="UniProtKB">
        <authorList>
            <consortium name="Ensembl"/>
        </authorList>
    </citation>
    <scope>IDENTIFICATION</scope>
</reference>
<dbReference type="GO" id="GO:0006915">
    <property type="term" value="P:apoptotic process"/>
    <property type="evidence" value="ECO:0007669"/>
    <property type="project" value="UniProtKB-UniRule"/>
</dbReference>
<dbReference type="SUPFAM" id="SSF54277">
    <property type="entry name" value="CAD &amp; PB1 domains"/>
    <property type="match status" value="1"/>
</dbReference>
<protein>
    <recommendedName>
        <fullName evidence="3">CIDE-N domain-containing protein</fullName>
    </recommendedName>
</protein>
<sequence length="241" mass="27424">MDYAKKSLNLFSPSSLSNISHRCVSASASVLPSFSPRPRPFRVINSDRSIKKGIMADGLRDLLNKTMDAFHVSCIAGLVLDEDGTGVDTEDFFQTLKDSTVLMVLEKGEKWTLQQISRSESHVGERKTKHRKDLAKLTLDFYKNHPKEFIGCLNVQMTLYGMYSMSYDLQCYHAKRMLREALRWTLFSMQATGHILLGTSCYMQHLIDEDEKAEAQLAACEHMNKPLQAIQWKKTAADHKN</sequence>
<evidence type="ECO:0000259" key="3">
    <source>
        <dbReference type="PROSITE" id="PS51135"/>
    </source>
</evidence>
<dbReference type="PANTHER" id="PTHR12306">
    <property type="entry name" value="CELL DEATH ACTIVATOR CIDE"/>
    <property type="match status" value="1"/>
</dbReference>
<organism evidence="4 5">
    <name type="scientific">Pygocentrus nattereri</name>
    <name type="common">Red-bellied piranha</name>
    <dbReference type="NCBI Taxonomy" id="42514"/>
    <lineage>
        <taxon>Eukaryota</taxon>
        <taxon>Metazoa</taxon>
        <taxon>Chordata</taxon>
        <taxon>Craniata</taxon>
        <taxon>Vertebrata</taxon>
        <taxon>Euteleostomi</taxon>
        <taxon>Actinopterygii</taxon>
        <taxon>Neopterygii</taxon>
        <taxon>Teleostei</taxon>
        <taxon>Ostariophysi</taxon>
        <taxon>Characiformes</taxon>
        <taxon>Characoidei</taxon>
        <taxon>Pygocentrus</taxon>
    </lineage>
</organism>
<proteinExistence type="predicted"/>
<keyword evidence="1 2" id="KW-0053">Apoptosis</keyword>
<evidence type="ECO:0000256" key="2">
    <source>
        <dbReference type="PROSITE-ProRule" id="PRU00447"/>
    </source>
</evidence>
<dbReference type="GeneID" id="108436254"/>
<dbReference type="Ensembl" id="ENSPNAT00000059650.1">
    <property type="protein sequence ID" value="ENSPNAP00000045230.1"/>
    <property type="gene ID" value="ENSPNAG00000035440.1"/>
</dbReference>
<dbReference type="InterPro" id="IPR003508">
    <property type="entry name" value="CIDE-N_dom"/>
</dbReference>
<dbReference type="GO" id="GO:0042981">
    <property type="term" value="P:regulation of apoptotic process"/>
    <property type="evidence" value="ECO:0007669"/>
    <property type="project" value="TreeGrafter"/>
</dbReference>
<reference evidence="4 5" key="1">
    <citation type="submission" date="2020-10" db="EMBL/GenBank/DDBJ databases">
        <title>Pygocentrus nattereri (red-bellied piranha) genome, fPygNat1, primary haplotype.</title>
        <authorList>
            <person name="Myers G."/>
            <person name="Meyer A."/>
            <person name="Karagic N."/>
            <person name="Pippel M."/>
            <person name="Winkler S."/>
            <person name="Tracey A."/>
            <person name="Wood J."/>
            <person name="Formenti G."/>
            <person name="Howe K."/>
            <person name="Fedrigo O."/>
            <person name="Jarvis E.D."/>
        </authorList>
    </citation>
    <scope>NUCLEOTIDE SEQUENCE [LARGE SCALE GENOMIC DNA]</scope>
</reference>
<name>A0AAR2IZV2_PYGNA</name>
<gene>
    <name evidence="4" type="primary">CIDEC</name>
</gene>
<dbReference type="SMART" id="SM00266">
    <property type="entry name" value="CAD"/>
    <property type="match status" value="1"/>
</dbReference>
<accession>A0AAR2IZV2</accession>
<feature type="domain" description="CIDE-N" evidence="3">
    <location>
        <begin position="37"/>
        <end position="113"/>
    </location>
</feature>
<keyword evidence="5" id="KW-1185">Reference proteome</keyword>
<dbReference type="AlphaFoldDB" id="A0AAR2IZV2"/>
<dbReference type="RefSeq" id="XP_017568113.1">
    <property type="nucleotide sequence ID" value="XM_017712624.2"/>
</dbReference>
<dbReference type="CTD" id="63924"/>
<dbReference type="PROSITE" id="PS51135">
    <property type="entry name" value="CIDE_N"/>
    <property type="match status" value="1"/>
</dbReference>
<evidence type="ECO:0000313" key="4">
    <source>
        <dbReference type="Ensembl" id="ENSPNAP00000045230.1"/>
    </source>
</evidence>
<reference evidence="4" key="3">
    <citation type="submission" date="2025-09" db="UniProtKB">
        <authorList>
            <consortium name="Ensembl"/>
        </authorList>
    </citation>
    <scope>IDENTIFICATION</scope>
</reference>
<evidence type="ECO:0000313" key="5">
    <source>
        <dbReference type="Proteomes" id="UP001501920"/>
    </source>
</evidence>